<gene>
    <name evidence="8" type="ORF">C8E03_102463</name>
    <name evidence="9" type="ORF">CG710_004195</name>
</gene>
<evidence type="ECO:0000313" key="9">
    <source>
        <dbReference type="EMBL" id="RDY32634.1"/>
    </source>
</evidence>
<evidence type="ECO:0000313" key="10">
    <source>
        <dbReference type="Proteomes" id="UP000216411"/>
    </source>
</evidence>
<feature type="transmembrane region" description="Helical" evidence="6">
    <location>
        <begin position="226"/>
        <end position="247"/>
    </location>
</feature>
<organism evidence="9 10">
    <name type="scientific">Lachnotalea glycerini</name>
    <dbReference type="NCBI Taxonomy" id="1763509"/>
    <lineage>
        <taxon>Bacteria</taxon>
        <taxon>Bacillati</taxon>
        <taxon>Bacillota</taxon>
        <taxon>Clostridia</taxon>
        <taxon>Lachnospirales</taxon>
        <taxon>Lachnospiraceae</taxon>
        <taxon>Lachnotalea</taxon>
    </lineage>
</organism>
<proteinExistence type="predicted"/>
<feature type="domain" description="Membrane transport protein MMPL" evidence="7">
    <location>
        <begin position="457"/>
        <end position="672"/>
    </location>
</feature>
<dbReference type="Pfam" id="PF03176">
    <property type="entry name" value="MMPL"/>
    <property type="match status" value="2"/>
</dbReference>
<dbReference type="RefSeq" id="WP_094379372.1">
    <property type="nucleotide sequence ID" value="NZ_NOKA02000003.1"/>
</dbReference>
<feature type="transmembrane region" description="Helical" evidence="6">
    <location>
        <begin position="613"/>
        <end position="639"/>
    </location>
</feature>
<dbReference type="SUPFAM" id="SSF82866">
    <property type="entry name" value="Multidrug efflux transporter AcrB transmembrane domain"/>
    <property type="match status" value="2"/>
</dbReference>
<protein>
    <recommendedName>
        <fullName evidence="7">Membrane transport protein MMPL domain-containing protein</fullName>
    </recommendedName>
</protein>
<feature type="transmembrane region" description="Helical" evidence="6">
    <location>
        <begin position="301"/>
        <end position="327"/>
    </location>
</feature>
<feature type="transmembrane region" description="Helical" evidence="6">
    <location>
        <begin position="354"/>
        <end position="370"/>
    </location>
</feature>
<name>A0A255I509_9FIRM</name>
<reference evidence="9 10" key="1">
    <citation type="journal article" date="2017" name="Genome Announc.">
        <title>Draft Genome Sequence of a Sporulating and Motile Strain of Lachnotalea glycerini Isolated from Water in Quebec City, Canada.</title>
        <authorList>
            <person name="Maheux A.F."/>
            <person name="Boudreau D.K."/>
            <person name="Berube E."/>
            <person name="Boissinot M."/>
            <person name="Raymond F."/>
            <person name="Brodeur S."/>
            <person name="Corbeil J."/>
            <person name="Isabel S."/>
            <person name="Omar R.F."/>
            <person name="Bergeron M.G."/>
        </authorList>
    </citation>
    <scope>NUCLEOTIDE SEQUENCE [LARGE SCALE GENOMIC DNA]</scope>
    <source>
        <strain evidence="9 10">CCRI-19302</strain>
    </source>
</reference>
<dbReference type="GO" id="GO:0005886">
    <property type="term" value="C:plasma membrane"/>
    <property type="evidence" value="ECO:0007669"/>
    <property type="project" value="UniProtKB-SubCell"/>
</dbReference>
<accession>A0A255I509</accession>
<reference evidence="9" key="3">
    <citation type="submission" date="2018-07" db="EMBL/GenBank/DDBJ databases">
        <authorList>
            <person name="Quirk P.G."/>
            <person name="Krulwich T.A."/>
        </authorList>
    </citation>
    <scope>NUCLEOTIDE SEQUENCE</scope>
    <source>
        <strain evidence="9">CCRI-19302</strain>
    </source>
</reference>
<dbReference type="Gene3D" id="1.20.1640.10">
    <property type="entry name" value="Multidrug efflux transporter AcrB transmembrane domain"/>
    <property type="match status" value="2"/>
</dbReference>
<keyword evidence="4 6" id="KW-1133">Transmembrane helix</keyword>
<feature type="transmembrane region" description="Helical" evidence="6">
    <location>
        <begin position="520"/>
        <end position="539"/>
    </location>
</feature>
<dbReference type="Proteomes" id="UP000247523">
    <property type="component" value="Unassembled WGS sequence"/>
</dbReference>
<feature type="transmembrane region" description="Helical" evidence="6">
    <location>
        <begin position="268"/>
        <end position="295"/>
    </location>
</feature>
<dbReference type="InterPro" id="IPR004869">
    <property type="entry name" value="MMPL_dom"/>
</dbReference>
<evidence type="ECO:0000256" key="4">
    <source>
        <dbReference type="ARBA" id="ARBA00022989"/>
    </source>
</evidence>
<sequence length="699" mass="76583">MIRFGKKVVKFRIPIFVISLLLLIPSAIGYINTGINYDLLSYLPKDIETMKGQDILVDEFGTGAFSFLIVEDKDMKEVSAIKAQVEQVEHVEKVLWYDSLSDISVPINILPSKVKDAFNSENTTLMAIIFDGTTSAEGTMAAIENIRSILDDQSYLSGMSPVVTDTKFLSETETPIYVLIAAVLSSIVLSLTMDSFLVPVLFMLSIGMSIVYNLGSNVIFGEISYITQALVAVLQLGVTMDYAIFLWHSYEEQQERFDGDKNRAMAHAISSTISSVVGSSVTTIAGFLALCFMSFTLGLDLGLVMAKGVVFGVIACVTLLPSLILIFDKAIEKTRHKALIPEFNGLSEFVIKHYKLFALIFVVVMIPAAYGNSRTPVYYNISDTLPDTLDSVKANKKLEENYSMNSTHMVLISSSVDSKQIRAMVKEMEAVDGVEWVLSTESLFGPAIPESMIPDDLKDELKNENYQVMLVSSQYKVASDEVNNQCTELNTIIKNYDSGGMLVGEAPCTKDLITITDKDFKTVSVVSIGAIFLIIAIVFKSASLPFILVAVIEFAIFINMGIPYYTNTTLPFIASVVIGTIQLGATVDYAILMTTRYQKERASGKSKKEAVTIAHSTSVKSVIGSALSFFAATFGVGLYSTIDMISSLCSLMSRGAIISMFVVIFILPTMYMIFDKVICATSIGFKRKDNGTSDIAVNQ</sequence>
<comment type="caution">
    <text evidence="9">The sequence shown here is derived from an EMBL/GenBank/DDBJ whole genome shotgun (WGS) entry which is preliminary data.</text>
</comment>
<dbReference type="EMBL" id="QICS01000002">
    <property type="protein sequence ID" value="PXV93688.1"/>
    <property type="molecule type" value="Genomic_DNA"/>
</dbReference>
<dbReference type="Proteomes" id="UP000216411">
    <property type="component" value="Unassembled WGS sequence"/>
</dbReference>
<dbReference type="OrthoDB" id="9782006at2"/>
<feature type="transmembrane region" description="Helical" evidence="6">
    <location>
        <begin position="572"/>
        <end position="592"/>
    </location>
</feature>
<keyword evidence="3 6" id="KW-0812">Transmembrane</keyword>
<feature type="transmembrane region" description="Helical" evidence="6">
    <location>
        <begin position="651"/>
        <end position="674"/>
    </location>
</feature>
<keyword evidence="2" id="KW-1003">Cell membrane</keyword>
<dbReference type="AlphaFoldDB" id="A0A255I509"/>
<evidence type="ECO:0000256" key="5">
    <source>
        <dbReference type="ARBA" id="ARBA00023136"/>
    </source>
</evidence>
<dbReference type="PANTHER" id="PTHR33406">
    <property type="entry name" value="MEMBRANE PROTEIN MJ1562-RELATED"/>
    <property type="match status" value="1"/>
</dbReference>
<feature type="transmembrane region" description="Helical" evidence="6">
    <location>
        <begin position="546"/>
        <end position="566"/>
    </location>
</feature>
<evidence type="ECO:0000313" key="11">
    <source>
        <dbReference type="Proteomes" id="UP000247523"/>
    </source>
</evidence>
<keyword evidence="5 6" id="KW-0472">Membrane</keyword>
<evidence type="ECO:0000259" key="7">
    <source>
        <dbReference type="Pfam" id="PF03176"/>
    </source>
</evidence>
<evidence type="ECO:0000256" key="6">
    <source>
        <dbReference type="SAM" id="Phobius"/>
    </source>
</evidence>
<feature type="domain" description="Membrane transport protein MMPL" evidence="7">
    <location>
        <begin position="75"/>
        <end position="330"/>
    </location>
</feature>
<reference evidence="8 11" key="2">
    <citation type="submission" date="2018-05" db="EMBL/GenBank/DDBJ databases">
        <title>Genomic Encyclopedia of Type Strains, Phase IV (KMG-IV): sequencing the most valuable type-strain genomes for metagenomic binning, comparative biology and taxonomic classification.</title>
        <authorList>
            <person name="Goeker M."/>
        </authorList>
    </citation>
    <scope>NUCLEOTIDE SEQUENCE [LARGE SCALE GENOMIC DNA]</scope>
    <source>
        <strain evidence="8 11">DSM 28816</strain>
    </source>
</reference>
<evidence type="ECO:0000256" key="1">
    <source>
        <dbReference type="ARBA" id="ARBA00004651"/>
    </source>
</evidence>
<evidence type="ECO:0000256" key="3">
    <source>
        <dbReference type="ARBA" id="ARBA00022692"/>
    </source>
</evidence>
<evidence type="ECO:0000256" key="2">
    <source>
        <dbReference type="ARBA" id="ARBA00022475"/>
    </source>
</evidence>
<dbReference type="EMBL" id="NOKA02000003">
    <property type="protein sequence ID" value="RDY32634.1"/>
    <property type="molecule type" value="Genomic_DNA"/>
</dbReference>
<dbReference type="InterPro" id="IPR050545">
    <property type="entry name" value="Mycobact_MmpL"/>
</dbReference>
<evidence type="ECO:0000313" key="8">
    <source>
        <dbReference type="EMBL" id="PXV93688.1"/>
    </source>
</evidence>
<dbReference type="PANTHER" id="PTHR33406:SF13">
    <property type="entry name" value="MEMBRANE PROTEIN YDFJ"/>
    <property type="match status" value="1"/>
</dbReference>
<feature type="transmembrane region" description="Helical" evidence="6">
    <location>
        <begin position="200"/>
        <end position="220"/>
    </location>
</feature>
<feature type="transmembrane region" description="Helical" evidence="6">
    <location>
        <begin position="176"/>
        <end position="193"/>
    </location>
</feature>
<keyword evidence="10" id="KW-1185">Reference proteome</keyword>
<comment type="subcellular location">
    <subcellularLocation>
        <location evidence="1">Cell membrane</location>
        <topology evidence="1">Multi-pass membrane protein</topology>
    </subcellularLocation>
</comment>